<sequence length="404" mass="43969">MNVLDGIRVLDLSIAMAGPFAAQKLADLGADVIKVEPVTGEWQRHVSAGGARGNEVNASFLSLNRNKRSLSMNLKDPAGRELLYELVGGADVFLQNYRPGVADRLGVDYETLRAIKPDLVYVSMSGYGTTGPYADRPGQDVLLQAMSGGLASARRHGEAPRPAPFFLADAITAYSAFEGAMAALFHRERTGEGQLVEANMLDSIIAAQMQEISVATVGGVRQEPTDQIHAHSYIRAPYGIFPTSDSYLALSFAEMDALAKVFGDDRFLAYDAERDGFTHRDEISALVTENLAVNTTAHWLAALGGAGVWVGPVYDYTQLRDDPQVRHNNSFVEYDHPTEGTVVTPGFAFRLSNQTQKVYRPAPLNGQHTQEVLLELGVSIDRIEKLESTGAIHRHRSPVVARNS</sequence>
<dbReference type="Gene3D" id="3.40.50.10540">
    <property type="entry name" value="Crotonobetainyl-coa:carnitine coa-transferase, domain 1"/>
    <property type="match status" value="1"/>
</dbReference>
<evidence type="ECO:0000313" key="2">
    <source>
        <dbReference type="EMBL" id="NKY32274.1"/>
    </source>
</evidence>
<protein>
    <submittedName>
        <fullName evidence="2">CoA transferase</fullName>
    </submittedName>
</protein>
<dbReference type="InterPro" id="IPR044855">
    <property type="entry name" value="CoA-Trfase_III_dom3_sf"/>
</dbReference>
<evidence type="ECO:0000256" key="1">
    <source>
        <dbReference type="ARBA" id="ARBA00022679"/>
    </source>
</evidence>
<dbReference type="Proteomes" id="UP000565715">
    <property type="component" value="Unassembled WGS sequence"/>
</dbReference>
<organism evidence="2 3">
    <name type="scientific">Nocardia speluncae</name>
    <dbReference type="NCBI Taxonomy" id="419477"/>
    <lineage>
        <taxon>Bacteria</taxon>
        <taxon>Bacillati</taxon>
        <taxon>Actinomycetota</taxon>
        <taxon>Actinomycetes</taxon>
        <taxon>Mycobacteriales</taxon>
        <taxon>Nocardiaceae</taxon>
        <taxon>Nocardia</taxon>
    </lineage>
</organism>
<dbReference type="InterPro" id="IPR050483">
    <property type="entry name" value="CoA-transferase_III_domain"/>
</dbReference>
<accession>A0A846XE97</accession>
<keyword evidence="1 2" id="KW-0808">Transferase</keyword>
<proteinExistence type="predicted"/>
<dbReference type="Gene3D" id="3.30.1540.10">
    <property type="entry name" value="formyl-coa transferase, domain 3"/>
    <property type="match status" value="1"/>
</dbReference>
<dbReference type="SUPFAM" id="SSF89796">
    <property type="entry name" value="CoA-transferase family III (CaiB/BaiF)"/>
    <property type="match status" value="1"/>
</dbReference>
<reference evidence="2 3" key="1">
    <citation type="submission" date="2020-04" db="EMBL/GenBank/DDBJ databases">
        <title>MicrobeNet Type strains.</title>
        <authorList>
            <person name="Nicholson A.C."/>
        </authorList>
    </citation>
    <scope>NUCLEOTIDE SEQUENCE [LARGE SCALE GENOMIC DNA]</scope>
    <source>
        <strain evidence="2 3">DSM 45078</strain>
    </source>
</reference>
<gene>
    <name evidence="2" type="ORF">HGA13_04200</name>
</gene>
<evidence type="ECO:0000313" key="3">
    <source>
        <dbReference type="Proteomes" id="UP000565715"/>
    </source>
</evidence>
<dbReference type="PANTHER" id="PTHR48207:SF4">
    <property type="entry name" value="BLL6097 PROTEIN"/>
    <property type="match status" value="1"/>
</dbReference>
<dbReference type="Pfam" id="PF02515">
    <property type="entry name" value="CoA_transf_3"/>
    <property type="match status" value="1"/>
</dbReference>
<dbReference type="InterPro" id="IPR023606">
    <property type="entry name" value="CoA-Trfase_III_dom_1_sf"/>
</dbReference>
<keyword evidence="3" id="KW-1185">Reference proteome</keyword>
<comment type="caution">
    <text evidence="2">The sequence shown here is derived from an EMBL/GenBank/DDBJ whole genome shotgun (WGS) entry which is preliminary data.</text>
</comment>
<dbReference type="GO" id="GO:0008410">
    <property type="term" value="F:CoA-transferase activity"/>
    <property type="evidence" value="ECO:0007669"/>
    <property type="project" value="TreeGrafter"/>
</dbReference>
<dbReference type="PANTHER" id="PTHR48207">
    <property type="entry name" value="SUCCINATE--HYDROXYMETHYLGLUTARATE COA-TRANSFERASE"/>
    <property type="match status" value="1"/>
</dbReference>
<dbReference type="RefSeq" id="WP_068036377.1">
    <property type="nucleotide sequence ID" value="NZ_JAAXOO010000001.1"/>
</dbReference>
<name>A0A846XE97_9NOCA</name>
<dbReference type="InterPro" id="IPR003673">
    <property type="entry name" value="CoA-Trfase_fam_III"/>
</dbReference>
<dbReference type="AlphaFoldDB" id="A0A846XE97"/>
<dbReference type="EMBL" id="JAAXOO010000001">
    <property type="protein sequence ID" value="NKY32274.1"/>
    <property type="molecule type" value="Genomic_DNA"/>
</dbReference>